<dbReference type="InterPro" id="IPR002018">
    <property type="entry name" value="CarbesteraseB"/>
</dbReference>
<accession>A0A8J2NWT0</accession>
<keyword evidence="4" id="KW-1185">Reference proteome</keyword>
<evidence type="ECO:0000256" key="1">
    <source>
        <dbReference type="ARBA" id="ARBA00023180"/>
    </source>
</evidence>
<dbReference type="AlphaFoldDB" id="A0A8J2NWT0"/>
<reference evidence="3" key="1">
    <citation type="submission" date="2021-06" db="EMBL/GenBank/DDBJ databases">
        <authorList>
            <person name="Hodson N. C."/>
            <person name="Mongue J. A."/>
            <person name="Jaron S. K."/>
        </authorList>
    </citation>
    <scope>NUCLEOTIDE SEQUENCE</scope>
</reference>
<evidence type="ECO:0000259" key="2">
    <source>
        <dbReference type="Pfam" id="PF00135"/>
    </source>
</evidence>
<feature type="domain" description="Carboxylesterase type B" evidence="2">
    <location>
        <begin position="1"/>
        <end position="254"/>
    </location>
</feature>
<proteinExistence type="predicted"/>
<gene>
    <name evidence="3" type="ORF">AFUS01_LOCUS12156</name>
</gene>
<dbReference type="OrthoDB" id="408631at2759"/>
<keyword evidence="1" id="KW-0325">Glycoprotein</keyword>
<dbReference type="PANTHER" id="PTHR11559">
    <property type="entry name" value="CARBOXYLESTERASE"/>
    <property type="match status" value="1"/>
</dbReference>
<sequence length="313" mass="36170">MMDCFEQQDVGTLLSAQKNITFLGTANINNRFAPSIDSNLHQLKPNEKPIVPNTPYELMRNKLTPDVPMIIGLTESEGILGFAGLYIVSQQLMNDLNQNWLSISPDTFGYRSFVPEDKLTEFGTELRQIYMGDQIFSLDTEDNFVDMNSHYIMYRGTKLTAELTSQRNKNVYPYVFTHRGAFSVANYLGVYGRAPTHTDDLQFQFNSISKYKAWPDLFYDTDIEFSQKFVKLWVSFAATGKPTETWGKDWRPANVTALPLGSELPWYSLNRKPSPFKYPQEAEDKYVKMDTLYSLYEKPQRSWRAVNLQKEEL</sequence>
<evidence type="ECO:0000313" key="4">
    <source>
        <dbReference type="Proteomes" id="UP000708208"/>
    </source>
</evidence>
<comment type="caution">
    <text evidence="3">The sequence shown here is derived from an EMBL/GenBank/DDBJ whole genome shotgun (WGS) entry which is preliminary data.</text>
</comment>
<dbReference type="EMBL" id="CAJVCH010095009">
    <property type="protein sequence ID" value="CAG7723049.1"/>
    <property type="molecule type" value="Genomic_DNA"/>
</dbReference>
<dbReference type="Proteomes" id="UP000708208">
    <property type="component" value="Unassembled WGS sequence"/>
</dbReference>
<dbReference type="InterPro" id="IPR050309">
    <property type="entry name" value="Type-B_Carboxylest/Lipase"/>
</dbReference>
<dbReference type="Pfam" id="PF00135">
    <property type="entry name" value="COesterase"/>
    <property type="match status" value="1"/>
</dbReference>
<evidence type="ECO:0000313" key="3">
    <source>
        <dbReference type="EMBL" id="CAG7723049.1"/>
    </source>
</evidence>
<protein>
    <recommendedName>
        <fullName evidence="2">Carboxylesterase type B domain-containing protein</fullName>
    </recommendedName>
</protein>
<organism evidence="3 4">
    <name type="scientific">Allacma fusca</name>
    <dbReference type="NCBI Taxonomy" id="39272"/>
    <lineage>
        <taxon>Eukaryota</taxon>
        <taxon>Metazoa</taxon>
        <taxon>Ecdysozoa</taxon>
        <taxon>Arthropoda</taxon>
        <taxon>Hexapoda</taxon>
        <taxon>Collembola</taxon>
        <taxon>Symphypleona</taxon>
        <taxon>Sminthuridae</taxon>
        <taxon>Allacma</taxon>
    </lineage>
</organism>
<name>A0A8J2NWT0_9HEXA</name>